<organism evidence="6 7">
    <name type="scientific">Nitrosomonas nitrosa</name>
    <dbReference type="NCBI Taxonomy" id="52442"/>
    <lineage>
        <taxon>Bacteria</taxon>
        <taxon>Pseudomonadati</taxon>
        <taxon>Pseudomonadota</taxon>
        <taxon>Betaproteobacteria</taxon>
        <taxon>Nitrosomonadales</taxon>
        <taxon>Nitrosomonadaceae</taxon>
        <taxon>Nitrosomonas</taxon>
    </lineage>
</organism>
<dbReference type="InterPro" id="IPR027462">
    <property type="entry name" value="ZapD_C"/>
</dbReference>
<dbReference type="HAMAP" id="MF_01092">
    <property type="entry name" value="ZapD"/>
    <property type="match status" value="1"/>
</dbReference>
<dbReference type="GO" id="GO:0000917">
    <property type="term" value="P:division septum assembly"/>
    <property type="evidence" value="ECO:0007669"/>
    <property type="project" value="UniProtKB-KW"/>
</dbReference>
<dbReference type="Pfam" id="PF07072">
    <property type="entry name" value="ZapD"/>
    <property type="match status" value="1"/>
</dbReference>
<name>A0A1I4PIU6_9PROT</name>
<evidence type="ECO:0000256" key="3">
    <source>
        <dbReference type="ARBA" id="ARBA00023210"/>
    </source>
</evidence>
<comment type="subunit">
    <text evidence="5">Interacts with FtsZ.</text>
</comment>
<keyword evidence="2 5" id="KW-0132">Cell division</keyword>
<dbReference type="PANTHER" id="PTHR39455:SF1">
    <property type="entry name" value="CELL DIVISION PROTEIN ZAPD"/>
    <property type="match status" value="1"/>
</dbReference>
<comment type="similarity">
    <text evidence="5">Belongs to the ZapD family.</text>
</comment>
<dbReference type="InterPro" id="IPR009777">
    <property type="entry name" value="ZapD"/>
</dbReference>
<reference evidence="6 7" key="1">
    <citation type="submission" date="2016-10" db="EMBL/GenBank/DDBJ databases">
        <authorList>
            <person name="de Groot N.N."/>
        </authorList>
    </citation>
    <scope>NUCLEOTIDE SEQUENCE [LARGE SCALE GENOMIC DNA]</scope>
    <source>
        <strain evidence="6 7">Nm146</strain>
    </source>
</reference>
<evidence type="ECO:0000313" key="6">
    <source>
        <dbReference type="EMBL" id="SFM27668.1"/>
    </source>
</evidence>
<comment type="function">
    <text evidence="5">Cell division factor that enhances FtsZ-ring assembly. Directly interacts with FtsZ and promotes bundling of FtsZ protofilaments, with a reduction in FtsZ GTPase activity.</text>
</comment>
<sequence>MMLLCYLHYTLDIHTVICYELPLTERIRTLLRLEDLFNKVDFFAKRTTANEHHAALVALFEILDVTSRADIKSDLLQELERQRSSLENLRKNPDVSEAALNQILDEIKIAFRGLLNVTGRAGSHLRDNEWLMSIKQRMNIPGGACEFDLPSYHYWLSIAPEVRHQDFQDWITPLLPIRNSFNIVLKLLRNSGRTFRYTAYQGLFQQTDPEHAAHLLRLIIDDTLPCFPEISANKFALNIRFIPFGTDQKAITYEEDIDFELTFCNL</sequence>
<proteinExistence type="inferred from homology"/>
<dbReference type="GO" id="GO:0005737">
    <property type="term" value="C:cytoplasm"/>
    <property type="evidence" value="ECO:0007669"/>
    <property type="project" value="UniProtKB-SubCell"/>
</dbReference>
<dbReference type="NCBIfam" id="NF003656">
    <property type="entry name" value="PRK05287.1-4"/>
    <property type="match status" value="1"/>
</dbReference>
<evidence type="ECO:0000313" key="7">
    <source>
        <dbReference type="Proteomes" id="UP000199561"/>
    </source>
</evidence>
<evidence type="ECO:0000256" key="2">
    <source>
        <dbReference type="ARBA" id="ARBA00022618"/>
    </source>
</evidence>
<dbReference type="AlphaFoldDB" id="A0A1I4PIU6"/>
<evidence type="ECO:0000256" key="5">
    <source>
        <dbReference type="HAMAP-Rule" id="MF_01092"/>
    </source>
</evidence>
<keyword evidence="7" id="KW-1185">Reference proteome</keyword>
<evidence type="ECO:0000256" key="1">
    <source>
        <dbReference type="ARBA" id="ARBA00022490"/>
    </source>
</evidence>
<keyword evidence="1 5" id="KW-0963">Cytoplasm</keyword>
<dbReference type="Gene3D" id="2.60.440.10">
    <property type="entry name" value="YacF-like domains"/>
    <property type="match status" value="1"/>
</dbReference>
<protein>
    <recommendedName>
        <fullName evidence="5">Cell division protein ZapD</fullName>
    </recommendedName>
    <alternativeName>
        <fullName evidence="5">Z ring-associated protein D</fullName>
    </alternativeName>
</protein>
<dbReference type="InterPro" id="IPR036268">
    <property type="entry name" value="ZapD_sf"/>
</dbReference>
<accession>A0A1I4PIU6</accession>
<gene>
    <name evidence="5" type="primary">zapD</name>
    <name evidence="6" type="ORF">SAMN05421880_11152</name>
</gene>
<dbReference type="EMBL" id="FOUF01000011">
    <property type="protein sequence ID" value="SFM27668.1"/>
    <property type="molecule type" value="Genomic_DNA"/>
</dbReference>
<dbReference type="Gene3D" id="1.10.3900.10">
    <property type="entry name" value="YacF-like"/>
    <property type="match status" value="1"/>
</dbReference>
<dbReference type="PANTHER" id="PTHR39455">
    <property type="entry name" value="CELL DIVISION PROTEIN ZAPD"/>
    <property type="match status" value="1"/>
</dbReference>
<keyword evidence="4 5" id="KW-0131">Cell cycle</keyword>
<keyword evidence="3 5" id="KW-0717">Septation</keyword>
<dbReference type="STRING" id="52442.SAMN05421880_11152"/>
<dbReference type="Proteomes" id="UP000199561">
    <property type="component" value="Unassembled WGS sequence"/>
</dbReference>
<dbReference type="GO" id="GO:0043093">
    <property type="term" value="P:FtsZ-dependent cytokinesis"/>
    <property type="evidence" value="ECO:0007669"/>
    <property type="project" value="UniProtKB-UniRule"/>
</dbReference>
<dbReference type="SUPFAM" id="SSF160950">
    <property type="entry name" value="YacF-like"/>
    <property type="match status" value="1"/>
</dbReference>
<evidence type="ECO:0000256" key="4">
    <source>
        <dbReference type="ARBA" id="ARBA00023306"/>
    </source>
</evidence>
<dbReference type="GO" id="GO:0032153">
    <property type="term" value="C:cell division site"/>
    <property type="evidence" value="ECO:0007669"/>
    <property type="project" value="TreeGrafter"/>
</dbReference>
<comment type="subcellular location">
    <subcellularLocation>
        <location evidence="5">Cytoplasm</location>
    </subcellularLocation>
    <text evidence="5">Localizes to mid-cell in an FtsZ-dependent manner.</text>
</comment>